<evidence type="ECO:0000313" key="4">
    <source>
        <dbReference type="EMBL" id="GIJ49315.1"/>
    </source>
</evidence>
<dbReference type="Pfam" id="PF01494">
    <property type="entry name" value="FAD_binding_3"/>
    <property type="match status" value="1"/>
</dbReference>
<dbReference type="EMBL" id="BOPF01000026">
    <property type="protein sequence ID" value="GIJ49315.1"/>
    <property type="molecule type" value="Genomic_DNA"/>
</dbReference>
<dbReference type="PRINTS" id="PR00420">
    <property type="entry name" value="RNGMNOXGNASE"/>
</dbReference>
<name>A0A8J4DSJ9_9ACTN</name>
<dbReference type="InterPro" id="IPR002938">
    <property type="entry name" value="FAD-bd"/>
</dbReference>
<sequence length="368" mass="39038">MRILVVGAGIAGLALVRALTKHGIDAVAFDKRPGTTTEGLGINLPGNAIRALDEVGVGVPLRQLGPPVDRREYRTPRGRLLFTVDEREFWGEPLVPRCVLRPDLAAALADGLPVDSIRWNASVSAVRATHAGAEVELADGTIERGDLVVGADGVRSTVRESVFPGAARTVSPVSATSLRFVGRDPGGIDAWTLWSDAKGAMLLIPMSGGRLYGYASATQGDTIGTDRTWIEATFAKYPEPVRTVVATLGDVYHSPVEEVRIPRWHAGRAVLIGDAAHAIAPFWAQGGALAVEDALVLADVLAGGLDASKAGAAFEERRRARVEHVRAATDRLARTAAMPTWLRDLALPFAGPKAYREAYGPLRGSVLA</sequence>
<protein>
    <submittedName>
        <fullName evidence="4">Putative salicylate hydroxylase</fullName>
    </submittedName>
</protein>
<evidence type="ECO:0000313" key="5">
    <source>
        <dbReference type="Proteomes" id="UP000619260"/>
    </source>
</evidence>
<dbReference type="InterPro" id="IPR036188">
    <property type="entry name" value="FAD/NAD-bd_sf"/>
</dbReference>
<gene>
    <name evidence="4" type="ORF">Val02_62010</name>
</gene>
<dbReference type="InterPro" id="IPR050493">
    <property type="entry name" value="FAD-dep_Monooxygenase_BioMet"/>
</dbReference>
<dbReference type="Gene3D" id="3.50.50.60">
    <property type="entry name" value="FAD/NAD(P)-binding domain"/>
    <property type="match status" value="1"/>
</dbReference>
<dbReference type="PANTHER" id="PTHR13789">
    <property type="entry name" value="MONOOXYGENASE"/>
    <property type="match status" value="1"/>
</dbReference>
<comment type="caution">
    <text evidence="4">The sequence shown here is derived from an EMBL/GenBank/DDBJ whole genome shotgun (WGS) entry which is preliminary data.</text>
</comment>
<dbReference type="AlphaFoldDB" id="A0A8J4DSJ9"/>
<reference evidence="4" key="1">
    <citation type="submission" date="2021-01" db="EMBL/GenBank/DDBJ databases">
        <title>Whole genome shotgun sequence of Virgisporangium aliadipatigenens NBRC 105644.</title>
        <authorList>
            <person name="Komaki H."/>
            <person name="Tamura T."/>
        </authorList>
    </citation>
    <scope>NUCLEOTIDE SEQUENCE</scope>
    <source>
        <strain evidence="4">NBRC 105644</strain>
    </source>
</reference>
<keyword evidence="2" id="KW-0503">Monooxygenase</keyword>
<organism evidence="4 5">
    <name type="scientific">Virgisporangium aliadipatigenens</name>
    <dbReference type="NCBI Taxonomy" id="741659"/>
    <lineage>
        <taxon>Bacteria</taxon>
        <taxon>Bacillati</taxon>
        <taxon>Actinomycetota</taxon>
        <taxon>Actinomycetes</taxon>
        <taxon>Micromonosporales</taxon>
        <taxon>Micromonosporaceae</taxon>
        <taxon>Virgisporangium</taxon>
    </lineage>
</organism>
<dbReference type="Proteomes" id="UP000619260">
    <property type="component" value="Unassembled WGS sequence"/>
</dbReference>
<keyword evidence="1" id="KW-0560">Oxidoreductase</keyword>
<dbReference type="GO" id="GO:0071949">
    <property type="term" value="F:FAD binding"/>
    <property type="evidence" value="ECO:0007669"/>
    <property type="project" value="InterPro"/>
</dbReference>
<proteinExistence type="predicted"/>
<keyword evidence="5" id="KW-1185">Reference proteome</keyword>
<evidence type="ECO:0000259" key="3">
    <source>
        <dbReference type="Pfam" id="PF01494"/>
    </source>
</evidence>
<dbReference type="GO" id="GO:0004497">
    <property type="term" value="F:monooxygenase activity"/>
    <property type="evidence" value="ECO:0007669"/>
    <property type="project" value="UniProtKB-KW"/>
</dbReference>
<dbReference type="SUPFAM" id="SSF51905">
    <property type="entry name" value="FAD/NAD(P)-binding domain"/>
    <property type="match status" value="1"/>
</dbReference>
<evidence type="ECO:0000256" key="1">
    <source>
        <dbReference type="ARBA" id="ARBA00023002"/>
    </source>
</evidence>
<accession>A0A8J4DSJ9</accession>
<evidence type="ECO:0000256" key="2">
    <source>
        <dbReference type="ARBA" id="ARBA00023033"/>
    </source>
</evidence>
<dbReference type="PANTHER" id="PTHR13789:SF309">
    <property type="entry name" value="PUTATIVE (AFU_ORTHOLOGUE AFUA_6G14510)-RELATED"/>
    <property type="match status" value="1"/>
</dbReference>
<feature type="domain" description="FAD-binding" evidence="3">
    <location>
        <begin position="3"/>
        <end position="325"/>
    </location>
</feature>
<dbReference type="RefSeq" id="WP_203902789.1">
    <property type="nucleotide sequence ID" value="NZ_BOPF01000026.1"/>
</dbReference>